<keyword evidence="2" id="KW-1185">Reference proteome</keyword>
<organism evidence="1 2">
    <name type="scientific">Penicillium chermesinum</name>
    <dbReference type="NCBI Taxonomy" id="63820"/>
    <lineage>
        <taxon>Eukaryota</taxon>
        <taxon>Fungi</taxon>
        <taxon>Dikarya</taxon>
        <taxon>Ascomycota</taxon>
        <taxon>Pezizomycotina</taxon>
        <taxon>Eurotiomycetes</taxon>
        <taxon>Eurotiomycetidae</taxon>
        <taxon>Eurotiales</taxon>
        <taxon>Aspergillaceae</taxon>
        <taxon>Penicillium</taxon>
    </lineage>
</organism>
<evidence type="ECO:0000313" key="1">
    <source>
        <dbReference type="EMBL" id="KAJ5223681.1"/>
    </source>
</evidence>
<protein>
    <submittedName>
        <fullName evidence="1">Uncharacterized protein</fullName>
    </submittedName>
</protein>
<proteinExistence type="predicted"/>
<evidence type="ECO:0000313" key="2">
    <source>
        <dbReference type="Proteomes" id="UP001150941"/>
    </source>
</evidence>
<dbReference type="EMBL" id="JAPQKS010000006">
    <property type="protein sequence ID" value="KAJ5223681.1"/>
    <property type="molecule type" value="Genomic_DNA"/>
</dbReference>
<name>A0A9W9NPC8_9EURO</name>
<dbReference type="Proteomes" id="UP001150941">
    <property type="component" value="Unassembled WGS sequence"/>
</dbReference>
<accession>A0A9W9NPC8</accession>
<comment type="caution">
    <text evidence="1">The sequence shown here is derived from an EMBL/GenBank/DDBJ whole genome shotgun (WGS) entry which is preliminary data.</text>
</comment>
<reference evidence="1" key="2">
    <citation type="journal article" date="2023" name="IMA Fungus">
        <title>Comparative genomic study of the Penicillium genus elucidates a diverse pangenome and 15 lateral gene transfer events.</title>
        <authorList>
            <person name="Petersen C."/>
            <person name="Sorensen T."/>
            <person name="Nielsen M.R."/>
            <person name="Sondergaard T.E."/>
            <person name="Sorensen J.L."/>
            <person name="Fitzpatrick D.A."/>
            <person name="Frisvad J.C."/>
            <person name="Nielsen K.L."/>
        </authorList>
    </citation>
    <scope>NUCLEOTIDE SEQUENCE</scope>
    <source>
        <strain evidence="1">IBT 19713</strain>
    </source>
</reference>
<dbReference type="GeneID" id="83204822"/>
<dbReference type="RefSeq" id="XP_058327864.1">
    <property type="nucleotide sequence ID" value="XM_058477519.1"/>
</dbReference>
<reference evidence="1" key="1">
    <citation type="submission" date="2022-11" db="EMBL/GenBank/DDBJ databases">
        <authorList>
            <person name="Petersen C."/>
        </authorList>
    </citation>
    <scope>NUCLEOTIDE SEQUENCE</scope>
    <source>
        <strain evidence="1">IBT 19713</strain>
    </source>
</reference>
<gene>
    <name evidence="1" type="ORF">N7468_008223</name>
</gene>
<sequence>MADVCSHTLALTAHISVDLSTQRPPFFPLSPIEHDGRILNGCHLQKFCMCKSFLGAQSRLPRLHQSQERM</sequence>
<dbReference type="AlphaFoldDB" id="A0A9W9NPC8"/>